<feature type="compositionally biased region" description="Pro residues" evidence="1">
    <location>
        <begin position="104"/>
        <end position="113"/>
    </location>
</feature>
<feature type="compositionally biased region" description="Basic and acidic residues" evidence="1">
    <location>
        <begin position="183"/>
        <end position="202"/>
    </location>
</feature>
<accession>A0AAD7IF35</accession>
<comment type="caution">
    <text evidence="2">The sequence shown here is derived from an EMBL/GenBank/DDBJ whole genome shotgun (WGS) entry which is preliminary data.</text>
</comment>
<keyword evidence="3" id="KW-1185">Reference proteome</keyword>
<dbReference type="EMBL" id="JARKIB010000102">
    <property type="protein sequence ID" value="KAJ7740556.1"/>
    <property type="molecule type" value="Genomic_DNA"/>
</dbReference>
<proteinExistence type="predicted"/>
<evidence type="ECO:0000313" key="3">
    <source>
        <dbReference type="Proteomes" id="UP001215598"/>
    </source>
</evidence>
<organism evidence="2 3">
    <name type="scientific">Mycena metata</name>
    <dbReference type="NCBI Taxonomy" id="1033252"/>
    <lineage>
        <taxon>Eukaryota</taxon>
        <taxon>Fungi</taxon>
        <taxon>Dikarya</taxon>
        <taxon>Basidiomycota</taxon>
        <taxon>Agaricomycotina</taxon>
        <taxon>Agaricomycetes</taxon>
        <taxon>Agaricomycetidae</taxon>
        <taxon>Agaricales</taxon>
        <taxon>Marasmiineae</taxon>
        <taxon>Mycenaceae</taxon>
        <taxon>Mycena</taxon>
    </lineage>
</organism>
<dbReference type="AlphaFoldDB" id="A0AAD7IF35"/>
<feature type="region of interest" description="Disordered" evidence="1">
    <location>
        <begin position="69"/>
        <end position="117"/>
    </location>
</feature>
<protein>
    <submittedName>
        <fullName evidence="2">Uncharacterized protein</fullName>
    </submittedName>
</protein>
<sequence length="202" mass="22437">MPCFRVYMLTRTSPRFLWFHPEVGVEWVCRQTVRRRQESLPVGASDQANLNLASEIIGRYLAAEAAPGLRGGSQLPASEEEEEDELSELSDMEFYPSNARAASPPLPPSPPAHCTPHSTTLALECELAALKRDPDLKLLRNRKRELLATLAARRTTSNTLSPAALQTLAKEFNKSYPSTLTPDEAKQALPELRRLVDDTKKG</sequence>
<name>A0AAD7IF35_9AGAR</name>
<reference evidence="2" key="1">
    <citation type="submission" date="2023-03" db="EMBL/GenBank/DDBJ databases">
        <title>Massive genome expansion in bonnet fungi (Mycena s.s.) driven by repeated elements and novel gene families across ecological guilds.</title>
        <authorList>
            <consortium name="Lawrence Berkeley National Laboratory"/>
            <person name="Harder C.B."/>
            <person name="Miyauchi S."/>
            <person name="Viragh M."/>
            <person name="Kuo A."/>
            <person name="Thoen E."/>
            <person name="Andreopoulos B."/>
            <person name="Lu D."/>
            <person name="Skrede I."/>
            <person name="Drula E."/>
            <person name="Henrissat B."/>
            <person name="Morin E."/>
            <person name="Kohler A."/>
            <person name="Barry K."/>
            <person name="LaButti K."/>
            <person name="Morin E."/>
            <person name="Salamov A."/>
            <person name="Lipzen A."/>
            <person name="Mereny Z."/>
            <person name="Hegedus B."/>
            <person name="Baldrian P."/>
            <person name="Stursova M."/>
            <person name="Weitz H."/>
            <person name="Taylor A."/>
            <person name="Grigoriev I.V."/>
            <person name="Nagy L.G."/>
            <person name="Martin F."/>
            <person name="Kauserud H."/>
        </authorList>
    </citation>
    <scope>NUCLEOTIDE SEQUENCE</scope>
    <source>
        <strain evidence="2">CBHHK182m</strain>
    </source>
</reference>
<evidence type="ECO:0000256" key="1">
    <source>
        <dbReference type="SAM" id="MobiDB-lite"/>
    </source>
</evidence>
<feature type="compositionally biased region" description="Acidic residues" evidence="1">
    <location>
        <begin position="78"/>
        <end position="91"/>
    </location>
</feature>
<gene>
    <name evidence="2" type="ORF">B0H16DRAFT_1757709</name>
</gene>
<dbReference type="Proteomes" id="UP001215598">
    <property type="component" value="Unassembled WGS sequence"/>
</dbReference>
<evidence type="ECO:0000313" key="2">
    <source>
        <dbReference type="EMBL" id="KAJ7740556.1"/>
    </source>
</evidence>
<feature type="region of interest" description="Disordered" evidence="1">
    <location>
        <begin position="175"/>
        <end position="202"/>
    </location>
</feature>